<proteinExistence type="predicted"/>
<feature type="domain" description="YdbS-like PH" evidence="3">
    <location>
        <begin position="84"/>
        <end position="162"/>
    </location>
</feature>
<dbReference type="PANTHER" id="PTHR34473">
    <property type="entry name" value="UPF0699 TRANSMEMBRANE PROTEIN YDBS"/>
    <property type="match status" value="1"/>
</dbReference>
<dbReference type="PANTHER" id="PTHR34473:SF2">
    <property type="entry name" value="UPF0699 TRANSMEMBRANE PROTEIN YDBT"/>
    <property type="match status" value="1"/>
</dbReference>
<dbReference type="EMBL" id="CP008944">
    <property type="protein sequence ID" value="AIG63733.1"/>
    <property type="molecule type" value="Genomic_DNA"/>
</dbReference>
<sequence length="514" mass="53757">MSGAHRRAEQPRDGWQPVHRATPLLRFWAAILALAAALVVNLNAAAAASIWGAVAGGPWWALPAAVGVIVVLCALIWGVSGLWWKATGFRVGSEEVALKRGVITNQLRTARFDRIQAVDVVEPLVPRIFGMAAVRVESAGGKASYIDILYLKKEKAESLRAELLGRIRGRGPVPGDAATGGAGAGEAAREGDPQPAADRPGATVLAAPAGGACGPGEMRELVAEIPAWRSLAAAALSLGTIVAALLIVLLVVTPIASQTALAVLIGIAPGMWGVLNRSWRFTASVEEAANAGADHGGEPAAGAAGPGEDTGAMLHLSYGLADRRRQAIPLDRVHAVKITQTPLWRLAGWWRVSVSVAGYGETSSGNSGAQTNVLPVGSRAEAVAVFSAVTGLSPAEIETFAAPEGARRATFTSPGVAWWVSPVDRGRQAITLEAGRVIDHRGRFGRSVAAISPEHIQEVTLSHGPIQQALGLATVELNLVPGPVRMYGRDLRTAQAEELVSRLRKRRLPALVSR</sequence>
<feature type="domain" description="YdbS-like PH" evidence="3">
    <location>
        <begin position="430"/>
        <end position="495"/>
    </location>
</feature>
<name>A0ABN4DC47_9CORY</name>
<evidence type="ECO:0000256" key="2">
    <source>
        <dbReference type="SAM" id="Phobius"/>
    </source>
</evidence>
<dbReference type="PIRSF" id="PIRSF026631">
    <property type="entry name" value="UCP026631"/>
    <property type="match status" value="1"/>
</dbReference>
<dbReference type="Proteomes" id="UP000028504">
    <property type="component" value="Chromosome"/>
</dbReference>
<dbReference type="RefSeq" id="WP_038604566.1">
    <property type="nucleotide sequence ID" value="NZ_CP008944.1"/>
</dbReference>
<feature type="transmembrane region" description="Helical" evidence="2">
    <location>
        <begin position="27"/>
        <end position="54"/>
    </location>
</feature>
<feature type="region of interest" description="Disordered" evidence="1">
    <location>
        <begin position="172"/>
        <end position="201"/>
    </location>
</feature>
<keyword evidence="2" id="KW-0812">Transmembrane</keyword>
<keyword evidence="2" id="KW-0472">Membrane</keyword>
<dbReference type="InterPro" id="IPR005182">
    <property type="entry name" value="YdbS-like_PH"/>
</dbReference>
<evidence type="ECO:0000313" key="5">
    <source>
        <dbReference type="Proteomes" id="UP000028504"/>
    </source>
</evidence>
<organism evidence="4 5">
    <name type="scientific">Corynebacterium atypicum</name>
    <dbReference type="NCBI Taxonomy" id="191610"/>
    <lineage>
        <taxon>Bacteria</taxon>
        <taxon>Bacillati</taxon>
        <taxon>Actinomycetota</taxon>
        <taxon>Actinomycetes</taxon>
        <taxon>Mycobacteriales</taxon>
        <taxon>Corynebacteriaceae</taxon>
        <taxon>Corynebacterium</taxon>
    </lineage>
</organism>
<feature type="transmembrane region" description="Helical" evidence="2">
    <location>
        <begin position="60"/>
        <end position="84"/>
    </location>
</feature>
<feature type="domain" description="YdbS-like PH" evidence="3">
    <location>
        <begin position="310"/>
        <end position="361"/>
    </location>
</feature>
<dbReference type="InterPro" id="IPR014529">
    <property type="entry name" value="UCP026631"/>
</dbReference>
<feature type="transmembrane region" description="Helical" evidence="2">
    <location>
        <begin position="227"/>
        <end position="249"/>
    </location>
</feature>
<dbReference type="Pfam" id="PF03703">
    <property type="entry name" value="bPH_2"/>
    <property type="match status" value="3"/>
</dbReference>
<evidence type="ECO:0000313" key="4">
    <source>
        <dbReference type="EMBL" id="AIG63733.1"/>
    </source>
</evidence>
<reference evidence="4 5" key="1">
    <citation type="submission" date="2014-07" db="EMBL/GenBank/DDBJ databases">
        <title>Complete genome sequence of Corynebacterium atypicum DSM 44849: identifiction of the mycolic acid biosynthesis genes.</title>
        <authorList>
            <person name="Tippelt A."/>
            <person name="Mollmann S."/>
            <person name="Albersmeier A."/>
            <person name="Jaenicke S."/>
            <person name="Ruckert C."/>
            <person name="Tauch A."/>
        </authorList>
    </citation>
    <scope>NUCLEOTIDE SEQUENCE [LARGE SCALE GENOMIC DNA]</scope>
    <source>
        <strain evidence="4 5">R2070</strain>
    </source>
</reference>
<keyword evidence="5" id="KW-1185">Reference proteome</keyword>
<protein>
    <recommendedName>
        <fullName evidence="3">YdbS-like PH domain-containing protein</fullName>
    </recommendedName>
</protein>
<evidence type="ECO:0000256" key="1">
    <source>
        <dbReference type="SAM" id="MobiDB-lite"/>
    </source>
</evidence>
<gene>
    <name evidence="4" type="ORF">CATYP_02470</name>
</gene>
<feature type="transmembrane region" description="Helical" evidence="2">
    <location>
        <begin position="255"/>
        <end position="275"/>
    </location>
</feature>
<evidence type="ECO:0000259" key="3">
    <source>
        <dbReference type="Pfam" id="PF03703"/>
    </source>
</evidence>
<accession>A0ABN4DC47</accession>
<keyword evidence="2" id="KW-1133">Transmembrane helix</keyword>